<dbReference type="KEGG" id="dci:103505506"/>
<proteinExistence type="predicted"/>
<dbReference type="PaxDb" id="121845-A0A3Q0IK69"/>
<feature type="transmembrane region" description="Helical" evidence="6">
    <location>
        <begin position="93"/>
        <end position="113"/>
    </location>
</feature>
<dbReference type="SUPFAM" id="SSF103473">
    <property type="entry name" value="MFS general substrate transporter"/>
    <property type="match status" value="1"/>
</dbReference>
<dbReference type="Proteomes" id="UP000079169">
    <property type="component" value="Unplaced"/>
</dbReference>
<dbReference type="InterPro" id="IPR036259">
    <property type="entry name" value="MFS_trans_sf"/>
</dbReference>
<evidence type="ECO:0000313" key="9">
    <source>
        <dbReference type="RefSeq" id="XP_026676625.1"/>
    </source>
</evidence>
<dbReference type="GO" id="GO:0022857">
    <property type="term" value="F:transmembrane transporter activity"/>
    <property type="evidence" value="ECO:0007669"/>
    <property type="project" value="InterPro"/>
</dbReference>
<dbReference type="RefSeq" id="XP_026676629.1">
    <property type="nucleotide sequence ID" value="XM_026820828.1"/>
</dbReference>
<dbReference type="GO" id="GO:0016020">
    <property type="term" value="C:membrane"/>
    <property type="evidence" value="ECO:0007669"/>
    <property type="project" value="UniProtKB-SubCell"/>
</dbReference>
<dbReference type="Gene3D" id="1.20.1250.20">
    <property type="entry name" value="MFS general substrate transporter like domains"/>
    <property type="match status" value="1"/>
</dbReference>
<evidence type="ECO:0000313" key="13">
    <source>
        <dbReference type="RefSeq" id="XP_026676629.1"/>
    </source>
</evidence>
<evidence type="ECO:0000313" key="10">
    <source>
        <dbReference type="RefSeq" id="XP_026676626.1"/>
    </source>
</evidence>
<dbReference type="RefSeq" id="XP_026676626.1">
    <property type="nucleotide sequence ID" value="XM_026820825.1"/>
</dbReference>
<dbReference type="AlphaFoldDB" id="A0A3Q0IK69"/>
<evidence type="ECO:0000256" key="6">
    <source>
        <dbReference type="SAM" id="Phobius"/>
    </source>
</evidence>
<evidence type="ECO:0000256" key="4">
    <source>
        <dbReference type="ARBA" id="ARBA00023136"/>
    </source>
</evidence>
<evidence type="ECO:0000313" key="8">
    <source>
        <dbReference type="RefSeq" id="XP_026676624.1"/>
    </source>
</evidence>
<evidence type="ECO:0000313" key="14">
    <source>
        <dbReference type="RefSeq" id="XP_026676630.1"/>
    </source>
</evidence>
<dbReference type="Pfam" id="PF07690">
    <property type="entry name" value="MFS_1"/>
    <property type="match status" value="1"/>
</dbReference>
<evidence type="ECO:0000313" key="7">
    <source>
        <dbReference type="Proteomes" id="UP000079169"/>
    </source>
</evidence>
<protein>
    <submittedName>
        <fullName evidence="8 9">Uncharacterized protein LOC103505506</fullName>
    </submittedName>
</protein>
<dbReference type="RefSeq" id="XP_026676628.1">
    <property type="nucleotide sequence ID" value="XM_026820827.1"/>
</dbReference>
<dbReference type="GeneID" id="103505506"/>
<gene>
    <name evidence="8 9 10 11 12 13 14" type="primary">LOC103505506</name>
</gene>
<dbReference type="RefSeq" id="XP_026676625.1">
    <property type="nucleotide sequence ID" value="XM_026820824.1"/>
</dbReference>
<evidence type="ECO:0000313" key="12">
    <source>
        <dbReference type="RefSeq" id="XP_026676628.1"/>
    </source>
</evidence>
<comment type="subcellular location">
    <subcellularLocation>
        <location evidence="1">Membrane</location>
        <topology evidence="1">Multi-pass membrane protein</topology>
    </subcellularLocation>
</comment>
<feature type="transmembrane region" description="Helical" evidence="6">
    <location>
        <begin position="62"/>
        <end position="81"/>
    </location>
</feature>
<feature type="transmembrane region" description="Helical" evidence="6">
    <location>
        <begin position="183"/>
        <end position="206"/>
    </location>
</feature>
<keyword evidence="7" id="KW-1185">Reference proteome</keyword>
<dbReference type="PANTHER" id="PTHR23507:SF1">
    <property type="entry name" value="FI18259P1-RELATED"/>
    <property type="match status" value="1"/>
</dbReference>
<evidence type="ECO:0000256" key="3">
    <source>
        <dbReference type="ARBA" id="ARBA00022989"/>
    </source>
</evidence>
<evidence type="ECO:0000256" key="2">
    <source>
        <dbReference type="ARBA" id="ARBA00022692"/>
    </source>
</evidence>
<keyword evidence="3 6" id="KW-1133">Transmembrane helix</keyword>
<feature type="region of interest" description="Disordered" evidence="5">
    <location>
        <begin position="327"/>
        <end position="352"/>
    </location>
</feature>
<keyword evidence="2 6" id="KW-0812">Transmembrane</keyword>
<organism evidence="7 8">
    <name type="scientific">Diaphorina citri</name>
    <name type="common">Asian citrus psyllid</name>
    <dbReference type="NCBI Taxonomy" id="121845"/>
    <lineage>
        <taxon>Eukaryota</taxon>
        <taxon>Metazoa</taxon>
        <taxon>Ecdysozoa</taxon>
        <taxon>Arthropoda</taxon>
        <taxon>Hexapoda</taxon>
        <taxon>Insecta</taxon>
        <taxon>Pterygota</taxon>
        <taxon>Neoptera</taxon>
        <taxon>Paraneoptera</taxon>
        <taxon>Hemiptera</taxon>
        <taxon>Sternorrhyncha</taxon>
        <taxon>Psylloidea</taxon>
        <taxon>Psyllidae</taxon>
        <taxon>Diaphorininae</taxon>
        <taxon>Diaphorina</taxon>
    </lineage>
</organism>
<dbReference type="RefSeq" id="XP_026676627.1">
    <property type="nucleotide sequence ID" value="XM_026820826.1"/>
</dbReference>
<evidence type="ECO:0000256" key="5">
    <source>
        <dbReference type="SAM" id="MobiDB-lite"/>
    </source>
</evidence>
<reference evidence="8 9" key="1">
    <citation type="submission" date="2025-04" db="UniProtKB">
        <authorList>
            <consortium name="RefSeq"/>
        </authorList>
    </citation>
    <scope>IDENTIFICATION</scope>
</reference>
<feature type="compositionally biased region" description="Basic and acidic residues" evidence="5">
    <location>
        <begin position="339"/>
        <end position="352"/>
    </location>
</feature>
<evidence type="ECO:0000313" key="11">
    <source>
        <dbReference type="RefSeq" id="XP_026676627.1"/>
    </source>
</evidence>
<dbReference type="PANTHER" id="PTHR23507">
    <property type="entry name" value="ZGC:174356"/>
    <property type="match status" value="1"/>
</dbReference>
<dbReference type="InterPro" id="IPR011701">
    <property type="entry name" value="MFS"/>
</dbReference>
<dbReference type="RefSeq" id="XP_026676624.1">
    <property type="nucleotide sequence ID" value="XM_026820823.1"/>
</dbReference>
<sequence length="420" mass="47306">MYYYVVEQLFFIVFFGRSLAQFTTSNLIFHKLCSGDDGNHYLGKLCPNEKEAQAATTVLNTYFFVTMNVCAIIACTVGGYWSDLHRRRKPLLYVPVLGLLICSIVNIVFVHFWGVSATIVAVFNGAMCLFGETSLLYIGGLCYVTDNSPESCRTFRIGILLGAYYISTPIGRGLAGYLNVKYGFINCYLLTIVIFILSLAIIVFCVSEKSKAEYVSEAEKTNSIKKALKFYDKISITSGDKNDSPMEQQAICEHSQDVLAATNEHISRLDKMISEMNGDETEHHLKKSDHVSEIKKDAIITFNHSVNSEGKADMAFENKAFDDTEWKQVPKPKKSKSKNKSEKDAPYDAYVEGKRPPLEDDLDKLAKRRPFIVMAFMSLYENWKLLFQPRANNRTTILVLMVLTSPYLVAPMIGKLCATL</sequence>
<feature type="transmembrane region" description="Helical" evidence="6">
    <location>
        <begin position="119"/>
        <end position="145"/>
    </location>
</feature>
<name>A0A3Q0IK69_DIACI</name>
<accession>A0A3Q0IK69</accession>
<evidence type="ECO:0000256" key="1">
    <source>
        <dbReference type="ARBA" id="ARBA00004141"/>
    </source>
</evidence>
<keyword evidence="4 6" id="KW-0472">Membrane</keyword>
<feature type="transmembrane region" description="Helical" evidence="6">
    <location>
        <begin position="157"/>
        <end position="177"/>
    </location>
</feature>
<dbReference type="RefSeq" id="XP_026676630.1">
    <property type="nucleotide sequence ID" value="XM_026820829.1"/>
</dbReference>